<protein>
    <submittedName>
        <fullName evidence="3">SGNH/GDSL hydrolase family protein</fullName>
    </submittedName>
</protein>
<dbReference type="RefSeq" id="WP_051724878.1">
    <property type="nucleotide sequence ID" value="NZ_JBHEZZ010000006.1"/>
</dbReference>
<proteinExistence type="predicted"/>
<feature type="signal peptide" evidence="1">
    <location>
        <begin position="1"/>
        <end position="31"/>
    </location>
</feature>
<keyword evidence="1" id="KW-0732">Signal</keyword>
<evidence type="ECO:0000256" key="1">
    <source>
        <dbReference type="SAM" id="SignalP"/>
    </source>
</evidence>
<dbReference type="InterPro" id="IPR036514">
    <property type="entry name" value="SGNH_hydro_sf"/>
</dbReference>
<dbReference type="GO" id="GO:0016787">
    <property type="term" value="F:hydrolase activity"/>
    <property type="evidence" value="ECO:0007669"/>
    <property type="project" value="UniProtKB-KW"/>
</dbReference>
<accession>A0ABV6ULY3</accession>
<evidence type="ECO:0000313" key="4">
    <source>
        <dbReference type="Proteomes" id="UP001592528"/>
    </source>
</evidence>
<sequence length="297" mass="31600">MPSTTSRLRRAFGVLATVALATAAMTGTASAHDRGGRHHPQPHYYVSLGDSLAAGYQPNVRTNTDVSYTDQLYTRLKKQDPTLVHVKLGCSGETTETMIAGGICSYPGATSQLGAAEAFLRAHRGEVEYVTLDIGANDVDGCLSATGIDQACTAKGIATVATQLPQIASGLRRAGGQGWGAPQYAGMNYYDPFLAVWLTGATGQAEAQQSTVLSDTLNGVIDQGLWKSGFRLADVAKAFSTDDFTDQATLPVFGTVPLNVARICAWTWECTQYQDIHANPTGHAVIAGVFEKVLRRR</sequence>
<dbReference type="InterPro" id="IPR013830">
    <property type="entry name" value="SGNH_hydro"/>
</dbReference>
<dbReference type="Pfam" id="PF13472">
    <property type="entry name" value="Lipase_GDSL_2"/>
    <property type="match status" value="1"/>
</dbReference>
<comment type="caution">
    <text evidence="3">The sequence shown here is derived from an EMBL/GenBank/DDBJ whole genome shotgun (WGS) entry which is preliminary data.</text>
</comment>
<feature type="domain" description="SGNH hydrolase-type esterase" evidence="2">
    <location>
        <begin position="48"/>
        <end position="284"/>
    </location>
</feature>
<dbReference type="Gene3D" id="3.40.50.1110">
    <property type="entry name" value="SGNH hydrolase"/>
    <property type="match status" value="1"/>
</dbReference>
<keyword evidence="4" id="KW-1185">Reference proteome</keyword>
<gene>
    <name evidence="3" type="ORF">ACEZDJ_14355</name>
</gene>
<dbReference type="SUPFAM" id="SSF52266">
    <property type="entry name" value="SGNH hydrolase"/>
    <property type="match status" value="1"/>
</dbReference>
<keyword evidence="3" id="KW-0378">Hydrolase</keyword>
<organism evidence="3 4">
    <name type="scientific">Streptacidiphilus cavernicola</name>
    <dbReference type="NCBI Taxonomy" id="3342716"/>
    <lineage>
        <taxon>Bacteria</taxon>
        <taxon>Bacillati</taxon>
        <taxon>Actinomycetota</taxon>
        <taxon>Actinomycetes</taxon>
        <taxon>Kitasatosporales</taxon>
        <taxon>Streptomycetaceae</taxon>
        <taxon>Streptacidiphilus</taxon>
    </lineage>
</organism>
<dbReference type="EMBL" id="JBHEZZ010000006">
    <property type="protein sequence ID" value="MFC1402467.1"/>
    <property type="molecule type" value="Genomic_DNA"/>
</dbReference>
<evidence type="ECO:0000313" key="3">
    <source>
        <dbReference type="EMBL" id="MFC1402467.1"/>
    </source>
</evidence>
<reference evidence="3 4" key="1">
    <citation type="submission" date="2024-09" db="EMBL/GenBank/DDBJ databases">
        <authorList>
            <person name="Lee S.D."/>
        </authorList>
    </citation>
    <scope>NUCLEOTIDE SEQUENCE [LARGE SCALE GENOMIC DNA]</scope>
    <source>
        <strain evidence="3 4">N1-5</strain>
    </source>
</reference>
<dbReference type="Proteomes" id="UP001592528">
    <property type="component" value="Unassembled WGS sequence"/>
</dbReference>
<name>A0ABV6ULY3_9ACTN</name>
<evidence type="ECO:0000259" key="2">
    <source>
        <dbReference type="Pfam" id="PF13472"/>
    </source>
</evidence>
<feature type="chain" id="PRO_5047499284" evidence="1">
    <location>
        <begin position="32"/>
        <end position="297"/>
    </location>
</feature>